<evidence type="ECO:0000256" key="2">
    <source>
        <dbReference type="SAM" id="MobiDB-lite"/>
    </source>
</evidence>
<dbReference type="InterPro" id="IPR001932">
    <property type="entry name" value="PPM-type_phosphatase-like_dom"/>
</dbReference>
<evidence type="ECO:0000313" key="7">
    <source>
        <dbReference type="Proteomes" id="UP000275024"/>
    </source>
</evidence>
<evidence type="ECO:0000313" key="6">
    <source>
        <dbReference type="Proteomes" id="UP000268652"/>
    </source>
</evidence>
<dbReference type="Pfam" id="PF13581">
    <property type="entry name" value="HATPase_c_2"/>
    <property type="match status" value="1"/>
</dbReference>
<dbReference type="OrthoDB" id="118142at2"/>
<dbReference type="FunFam" id="3.60.40.10:FF:000019">
    <property type="entry name" value="PAS sensor protein"/>
    <property type="match status" value="1"/>
</dbReference>
<dbReference type="CDD" id="cd16936">
    <property type="entry name" value="HATPase_RsbW-like"/>
    <property type="match status" value="1"/>
</dbReference>
<dbReference type="SUPFAM" id="SSF55781">
    <property type="entry name" value="GAF domain-like"/>
    <property type="match status" value="1"/>
</dbReference>
<evidence type="ECO:0000313" key="4">
    <source>
        <dbReference type="EMBL" id="RKN03858.1"/>
    </source>
</evidence>
<proteinExistence type="predicted"/>
<dbReference type="SUPFAM" id="SSF55874">
    <property type="entry name" value="ATPase domain of HSP90 chaperone/DNA topoisomerase II/histidine kinase"/>
    <property type="match status" value="1"/>
</dbReference>
<dbReference type="Pfam" id="PF07228">
    <property type="entry name" value="SpoIIE"/>
    <property type="match status" value="1"/>
</dbReference>
<dbReference type="EMBL" id="RBDY01000042">
    <property type="protein sequence ID" value="RKN13903.1"/>
    <property type="molecule type" value="Genomic_DNA"/>
</dbReference>
<dbReference type="Proteomes" id="UP000268652">
    <property type="component" value="Unassembled WGS sequence"/>
</dbReference>
<dbReference type="InterPro" id="IPR003594">
    <property type="entry name" value="HATPase_dom"/>
</dbReference>
<dbReference type="SMART" id="SM00065">
    <property type="entry name" value="GAF"/>
    <property type="match status" value="1"/>
</dbReference>
<dbReference type="InterPro" id="IPR000014">
    <property type="entry name" value="PAS"/>
</dbReference>
<dbReference type="FunFam" id="3.30.450.40:FF:000035">
    <property type="entry name" value="PAS sensor protein"/>
    <property type="match status" value="1"/>
</dbReference>
<dbReference type="Gene3D" id="3.30.450.20">
    <property type="entry name" value="PAS domain"/>
    <property type="match status" value="1"/>
</dbReference>
<evidence type="ECO:0000313" key="5">
    <source>
        <dbReference type="EMBL" id="RKN13903.1"/>
    </source>
</evidence>
<accession>A0A3A9VSJ5</accession>
<dbReference type="FunFam" id="3.30.565.10:FF:000028">
    <property type="entry name" value="PAS sensor protein"/>
    <property type="match status" value="1"/>
</dbReference>
<dbReference type="EMBL" id="RBDX01000043">
    <property type="protein sequence ID" value="RKN03858.1"/>
    <property type="molecule type" value="Genomic_DNA"/>
</dbReference>
<dbReference type="Gene3D" id="3.30.565.10">
    <property type="entry name" value="Histidine kinase-like ATPase, C-terminal domain"/>
    <property type="match status" value="1"/>
</dbReference>
<feature type="compositionally biased region" description="Basic and acidic residues" evidence="2">
    <location>
        <begin position="21"/>
        <end position="32"/>
    </location>
</feature>
<reference evidence="6 7" key="1">
    <citation type="submission" date="2018-09" db="EMBL/GenBank/DDBJ databases">
        <title>Streptomyces sp. nov. DS1-2, an endophytic actinomycete isolated from roots of Dendrobium scabrilingue.</title>
        <authorList>
            <person name="Kuncharoen N."/>
            <person name="Kudo T."/>
            <person name="Ohkuma M."/>
            <person name="Yuki M."/>
            <person name="Tanasupawat S."/>
        </authorList>
    </citation>
    <scope>NUCLEOTIDE SEQUENCE [LARGE SCALE GENOMIC DNA]</scope>
    <source>
        <strain evidence="4 7">AZ1-7</strain>
        <strain evidence="5 6">DS1-2</strain>
    </source>
</reference>
<dbReference type="CDD" id="cd00130">
    <property type="entry name" value="PAS"/>
    <property type="match status" value="1"/>
</dbReference>
<dbReference type="SUPFAM" id="SSF81606">
    <property type="entry name" value="PP2C-like"/>
    <property type="match status" value="1"/>
</dbReference>
<dbReference type="InterPro" id="IPR003018">
    <property type="entry name" value="GAF"/>
</dbReference>
<dbReference type="InterPro" id="IPR029016">
    <property type="entry name" value="GAF-like_dom_sf"/>
</dbReference>
<dbReference type="PROSITE" id="PS50112">
    <property type="entry name" value="PAS"/>
    <property type="match status" value="1"/>
</dbReference>
<dbReference type="SMART" id="SM00331">
    <property type="entry name" value="PP2C_SIG"/>
    <property type="match status" value="1"/>
</dbReference>
<gene>
    <name evidence="5" type="ORF">D7318_30080</name>
    <name evidence="4" type="ORF">D7319_30525</name>
</gene>
<dbReference type="Gene3D" id="3.60.40.10">
    <property type="entry name" value="PPM-type phosphatase domain"/>
    <property type="match status" value="1"/>
</dbReference>
<dbReference type="SUPFAM" id="SSF55785">
    <property type="entry name" value="PYP-like sensor domain (PAS domain)"/>
    <property type="match status" value="1"/>
</dbReference>
<feature type="region of interest" description="Disordered" evidence="2">
    <location>
        <begin position="1"/>
        <end position="41"/>
    </location>
</feature>
<dbReference type="InterPro" id="IPR036457">
    <property type="entry name" value="PPM-type-like_dom_sf"/>
</dbReference>
<dbReference type="Proteomes" id="UP000275024">
    <property type="component" value="Unassembled WGS sequence"/>
</dbReference>
<feature type="compositionally biased region" description="Gly residues" evidence="2">
    <location>
        <begin position="1"/>
        <end position="10"/>
    </location>
</feature>
<dbReference type="InterPro" id="IPR036890">
    <property type="entry name" value="HATPase_C_sf"/>
</dbReference>
<protein>
    <submittedName>
        <fullName evidence="4">GAF domain-containing protein</fullName>
    </submittedName>
</protein>
<dbReference type="PANTHER" id="PTHR43156">
    <property type="entry name" value="STAGE II SPORULATION PROTEIN E-RELATED"/>
    <property type="match status" value="1"/>
</dbReference>
<dbReference type="GO" id="GO:0016791">
    <property type="term" value="F:phosphatase activity"/>
    <property type="evidence" value="ECO:0007669"/>
    <property type="project" value="TreeGrafter"/>
</dbReference>
<keyword evidence="1" id="KW-0378">Hydrolase</keyword>
<evidence type="ECO:0000259" key="3">
    <source>
        <dbReference type="PROSITE" id="PS50112"/>
    </source>
</evidence>
<dbReference type="Pfam" id="PF01590">
    <property type="entry name" value="GAF"/>
    <property type="match status" value="1"/>
</dbReference>
<name>A0A3A9VSJ5_9ACTN</name>
<dbReference type="Gene3D" id="3.30.450.40">
    <property type="match status" value="1"/>
</dbReference>
<feature type="domain" description="PAS" evidence="3">
    <location>
        <begin position="49"/>
        <end position="79"/>
    </location>
</feature>
<dbReference type="AlphaFoldDB" id="A0A3A9VSJ5"/>
<dbReference type="InterPro" id="IPR035965">
    <property type="entry name" value="PAS-like_dom_sf"/>
</dbReference>
<evidence type="ECO:0000256" key="1">
    <source>
        <dbReference type="ARBA" id="ARBA00022801"/>
    </source>
</evidence>
<dbReference type="PANTHER" id="PTHR43156:SF2">
    <property type="entry name" value="STAGE II SPORULATION PROTEIN E"/>
    <property type="match status" value="1"/>
</dbReference>
<sequence length="866" mass="92697">MGAYRGGAPGPEGETVASHPAHQEPVRQRPEDPEALPPTTASGRVPLAVIVVDGAGLVSHWSIGARRLFGLAADEAVGRPATEIMPVSGVIDRAAELAEAGAEPPDPKDPTTAALGRLDPEARVDVLFGADTAELTQPTSGRFWTRHPERDRCPSDVLWWVYPLRGPGGARVLVLAADGSGLRPDADDEPGERVAAAFAAHTDFAEAAELAKRLPEILPRMSPAEGGRIAAQVLRLGYPVLEFSRSTRVPVTPDWGVPRRVTRRARLLRAAEEARAAADDEAVAAAEAELLSDLEHAAARERLEFLNEVSARIGSSLDLHRTLTEISRAVVPRFGDAVGTYLREEVVAGERFADGPPFASTLWHRVTIEHDDEPGRWDDVVPVGESTTLPVQTPFFRCMVTGEPILVPRVTQEMGDAIASRFEKRDLRPLLTHRSMLVLPLTARRVVLGFMVLLRHADRDAFDDMDRSTGAQLAARAGLVLDNARLYTLQESLADTLQDSVPPRVTRRMAGCETATRYLPGTRLGRVGGDWFDTIRLPGCRTALVVGDVMGHGIHSAAMMGQLRTAVRTMAALGTEPVHVLRGLDDLAQRLGDHYLATCLYAVYDPVGSELQLTNAGHVPPVLVRAADGRGELLDLPTGAPIGVGRVAFGTVTVPVAPGDRLVMCTDGLVEVRGRDIGVGLAALCESAAHPAASMDDACDTIIRALAAATAPAERKDDVALLMARLGGMPRGDVATWHFDAEPAQVTRARRLVVERLASWGLGHLADTTELLVSEVLTNAVRHAARGPVRVRLVRADALLCEVTDHGPELPVLRDAAPDDEAGRGLAVVSRLARAWGTSRAGRGKTVWFEQSVGPAAPEPAPGSRR</sequence>
<dbReference type="InterPro" id="IPR052016">
    <property type="entry name" value="Bact_Sigma-Reg"/>
</dbReference>
<comment type="caution">
    <text evidence="4">The sequence shown here is derived from an EMBL/GenBank/DDBJ whole genome shotgun (WGS) entry which is preliminary data.</text>
</comment>
<organism evidence="4 7">
    <name type="scientific">Streptomyces radicis</name>
    <dbReference type="NCBI Taxonomy" id="1750517"/>
    <lineage>
        <taxon>Bacteria</taxon>
        <taxon>Bacillati</taxon>
        <taxon>Actinomycetota</taxon>
        <taxon>Actinomycetes</taxon>
        <taxon>Kitasatosporales</taxon>
        <taxon>Streptomycetaceae</taxon>
        <taxon>Streptomyces</taxon>
    </lineage>
</organism>
<keyword evidence="6" id="KW-1185">Reference proteome</keyword>